<dbReference type="Proteomes" id="UP000628775">
    <property type="component" value="Unassembled WGS sequence"/>
</dbReference>
<feature type="transmembrane region" description="Helical" evidence="1">
    <location>
        <begin position="179"/>
        <end position="200"/>
    </location>
</feature>
<name>A0A8J2VRY1_9BACL</name>
<protein>
    <recommendedName>
        <fullName evidence="4">DUF1646 domain-containing protein</fullName>
    </recommendedName>
</protein>
<organism evidence="2 3">
    <name type="scientific">Pullulanibacillus camelliae</name>
    <dbReference type="NCBI Taxonomy" id="1707096"/>
    <lineage>
        <taxon>Bacteria</taxon>
        <taxon>Bacillati</taxon>
        <taxon>Bacillota</taxon>
        <taxon>Bacilli</taxon>
        <taxon>Bacillales</taxon>
        <taxon>Sporolactobacillaceae</taxon>
        <taxon>Pullulanibacillus</taxon>
    </lineage>
</organism>
<feature type="transmembrane region" description="Helical" evidence="1">
    <location>
        <begin position="140"/>
        <end position="159"/>
    </location>
</feature>
<evidence type="ECO:0000313" key="3">
    <source>
        <dbReference type="Proteomes" id="UP000628775"/>
    </source>
</evidence>
<evidence type="ECO:0000256" key="1">
    <source>
        <dbReference type="SAM" id="Phobius"/>
    </source>
</evidence>
<gene>
    <name evidence="2" type="ORF">GCM10011391_11930</name>
</gene>
<sequence length="341" mass="37792">MWGRLFMQLGLLLIFFLVLFLPLIITIIEKNLEVFLFFMGLFAVLISGGMSRALFVKVSLDPIQIAGAVFIAGLLFRWLQRPLEKMIHGFRSLMPFRLFIGLSVFFLGLLSSVITAIIAALVMVVIVTTLQMDRKSEIKFVVLSCFSIGLGAALTPIGEPLATIVVGKLHTSFFFLMELIGPEIIVGLLLFSVLAALVVKRQNRHYLERSRPHRKEGYEEIGVRALKIYFFVMGLEFLGEGFEPLINKYFTSLSPSLLYWINMISAVLDNATLTAAEIGRSMSTPTLKAILLGLLISGGMLIPGNIPNIISAGKLKITSAEWAKIGVPLGLCVMGIFYLWL</sequence>
<comment type="caution">
    <text evidence="2">The sequence shown here is derived from an EMBL/GenBank/DDBJ whole genome shotgun (WGS) entry which is preliminary data.</text>
</comment>
<reference evidence="2" key="2">
    <citation type="submission" date="2020-09" db="EMBL/GenBank/DDBJ databases">
        <authorList>
            <person name="Sun Q."/>
            <person name="Zhou Y."/>
        </authorList>
    </citation>
    <scope>NUCLEOTIDE SEQUENCE</scope>
    <source>
        <strain evidence="2">CGMCC 1.15371</strain>
    </source>
</reference>
<feature type="transmembrane region" description="Helical" evidence="1">
    <location>
        <begin position="34"/>
        <end position="55"/>
    </location>
</feature>
<feature type="transmembrane region" description="Helical" evidence="1">
    <location>
        <begin position="322"/>
        <end position="340"/>
    </location>
</feature>
<dbReference type="EMBL" id="BMIR01000004">
    <property type="protein sequence ID" value="GGE34883.1"/>
    <property type="molecule type" value="Genomic_DNA"/>
</dbReference>
<dbReference type="PIRSF" id="PIRSF019205">
    <property type="entry name" value="DUF1646"/>
    <property type="match status" value="1"/>
</dbReference>
<proteinExistence type="predicted"/>
<feature type="transmembrane region" description="Helical" evidence="1">
    <location>
        <begin position="290"/>
        <end position="310"/>
    </location>
</feature>
<feature type="transmembrane region" description="Helical" evidence="1">
    <location>
        <begin position="9"/>
        <end position="28"/>
    </location>
</feature>
<keyword evidence="1" id="KW-0812">Transmembrane</keyword>
<keyword evidence="1" id="KW-1133">Transmembrane helix</keyword>
<dbReference type="InterPro" id="IPR012443">
    <property type="entry name" value="DUF1646"/>
</dbReference>
<evidence type="ECO:0008006" key="4">
    <source>
        <dbReference type="Google" id="ProtNLM"/>
    </source>
</evidence>
<dbReference type="AlphaFoldDB" id="A0A8J2VRY1"/>
<reference evidence="2" key="1">
    <citation type="journal article" date="2014" name="Int. J. Syst. Evol. Microbiol.">
        <title>Complete genome sequence of Corynebacterium casei LMG S-19264T (=DSM 44701T), isolated from a smear-ripened cheese.</title>
        <authorList>
            <consortium name="US DOE Joint Genome Institute (JGI-PGF)"/>
            <person name="Walter F."/>
            <person name="Albersmeier A."/>
            <person name="Kalinowski J."/>
            <person name="Ruckert C."/>
        </authorList>
    </citation>
    <scope>NUCLEOTIDE SEQUENCE</scope>
    <source>
        <strain evidence="2">CGMCC 1.15371</strain>
    </source>
</reference>
<feature type="transmembrane region" description="Helical" evidence="1">
    <location>
        <begin position="99"/>
        <end position="128"/>
    </location>
</feature>
<accession>A0A8J2VRY1</accession>
<dbReference type="Pfam" id="PF07854">
    <property type="entry name" value="DUF1646"/>
    <property type="match status" value="1"/>
</dbReference>
<keyword evidence="3" id="KW-1185">Reference proteome</keyword>
<evidence type="ECO:0000313" key="2">
    <source>
        <dbReference type="EMBL" id="GGE34883.1"/>
    </source>
</evidence>
<keyword evidence="1" id="KW-0472">Membrane</keyword>